<dbReference type="Pfam" id="PF03543">
    <property type="entry name" value="Peptidase_C58"/>
    <property type="match status" value="1"/>
</dbReference>
<evidence type="ECO:0000256" key="4">
    <source>
        <dbReference type="SAM" id="MobiDB-lite"/>
    </source>
</evidence>
<evidence type="ECO:0000313" key="7">
    <source>
        <dbReference type="Proteomes" id="UP000011682"/>
    </source>
</evidence>
<sequence length="454" mass="50797">MNMKIKNGSPAPPPSSVRGHERVRQGPAPLATPRQEGPRRESPTPSPAPEKSRYDTTQQRGGPAVPSKAPTPQEHAAYTTRTSSLRYGQRSAAYHAPDSAPPQGGYDLNESFASMNVGGGQPGWQVLSAKQTHIDSVLLDHTQRPISGANLTQYIAQDENPEFNRIPGSGACSAITTNWFKAGMRTQDPEQASANFNHRLGDSHRLATQQKEYLHKYQKVGQLLDARGTAVQNKADAEQELHERKADFEEFAQEARDTALHPEDRRKYRQLEAEKRTVPRDSKRYQDIVREQGDLTSHAIRLALSDAESMQRFQQSQTEFANVKQDVMHFHGAIEALDQDITNAIAAVERHENAGLRKVWSREYDMRSSSVFGDKVTEKTNEPGFYRISLKGDRRGHAMGIENLGNGQFKFMDPNSGEFHLHDKAALRHVVTQNARLMGYANDAFSFEIQHLLP</sequence>
<dbReference type="GO" id="GO:0004197">
    <property type="term" value="F:cysteine-type endopeptidase activity"/>
    <property type="evidence" value="ECO:0007669"/>
    <property type="project" value="InterPro"/>
</dbReference>
<comment type="caution">
    <text evidence="6">The sequence shown here is derived from an EMBL/GenBank/DDBJ whole genome shotgun (WGS) entry which is preliminary data.</text>
</comment>
<dbReference type="Proteomes" id="UP000011682">
    <property type="component" value="Unassembled WGS sequence"/>
</dbReference>
<feature type="domain" description="Peptidase C58 YopT-type" evidence="5">
    <location>
        <begin position="314"/>
        <end position="429"/>
    </location>
</feature>
<gene>
    <name evidence="6" type="ORF">D187_004311</name>
</gene>
<evidence type="ECO:0000256" key="1">
    <source>
        <dbReference type="ARBA" id="ARBA00022670"/>
    </source>
</evidence>
<feature type="region of interest" description="Disordered" evidence="4">
    <location>
        <begin position="1"/>
        <end position="81"/>
    </location>
</feature>
<dbReference type="AlphaFoldDB" id="S9P729"/>
<keyword evidence="7" id="KW-1185">Reference proteome</keyword>
<evidence type="ECO:0000313" key="6">
    <source>
        <dbReference type="EMBL" id="EPX58022.1"/>
    </source>
</evidence>
<evidence type="ECO:0000256" key="2">
    <source>
        <dbReference type="ARBA" id="ARBA00022801"/>
    </source>
</evidence>
<accession>S9P729</accession>
<name>S9P729_CYSF2</name>
<keyword evidence="2" id="KW-0378">Hydrolase</keyword>
<evidence type="ECO:0000259" key="5">
    <source>
        <dbReference type="Pfam" id="PF03543"/>
    </source>
</evidence>
<protein>
    <recommendedName>
        <fullName evidence="5">Peptidase C58 YopT-type domain-containing protein</fullName>
    </recommendedName>
</protein>
<evidence type="ECO:0000256" key="3">
    <source>
        <dbReference type="ARBA" id="ARBA00022807"/>
    </source>
</evidence>
<dbReference type="OrthoDB" id="5540601at2"/>
<proteinExistence type="predicted"/>
<organism evidence="6 7">
    <name type="scientific">Cystobacter fuscus (strain ATCC 25194 / DSM 2262 / NBRC 100088 / M29)</name>
    <dbReference type="NCBI Taxonomy" id="1242864"/>
    <lineage>
        <taxon>Bacteria</taxon>
        <taxon>Pseudomonadati</taxon>
        <taxon>Myxococcota</taxon>
        <taxon>Myxococcia</taxon>
        <taxon>Myxococcales</taxon>
        <taxon>Cystobacterineae</taxon>
        <taxon>Archangiaceae</taxon>
        <taxon>Cystobacter</taxon>
    </lineage>
</organism>
<dbReference type="EMBL" id="ANAH02000027">
    <property type="protein sequence ID" value="EPX58022.1"/>
    <property type="molecule type" value="Genomic_DNA"/>
</dbReference>
<dbReference type="GO" id="GO:0006508">
    <property type="term" value="P:proteolysis"/>
    <property type="evidence" value="ECO:0007669"/>
    <property type="project" value="UniProtKB-KW"/>
</dbReference>
<keyword evidence="3" id="KW-0788">Thiol protease</keyword>
<keyword evidence="1" id="KW-0645">Protease</keyword>
<dbReference type="Gene3D" id="3.90.70.20">
    <property type="match status" value="1"/>
</dbReference>
<dbReference type="RefSeq" id="WP_020918472.1">
    <property type="nucleotide sequence ID" value="NZ_ANAH02000027.1"/>
</dbReference>
<feature type="region of interest" description="Disordered" evidence="4">
    <location>
        <begin position="94"/>
        <end position="114"/>
    </location>
</feature>
<reference evidence="6" key="1">
    <citation type="submission" date="2013-05" db="EMBL/GenBank/DDBJ databases">
        <title>Genome assembly of Cystobacter fuscus DSM 2262.</title>
        <authorList>
            <person name="Sharma G."/>
            <person name="Khatri I."/>
            <person name="Kaur C."/>
            <person name="Mayilraj S."/>
            <person name="Subramanian S."/>
        </authorList>
    </citation>
    <scope>NUCLEOTIDE SEQUENCE [LARGE SCALE GENOMIC DNA]</scope>
    <source>
        <strain evidence="6">DSM 2262</strain>
    </source>
</reference>
<dbReference type="InterPro" id="IPR006473">
    <property type="entry name" value="Peptidase_C58_Yopt"/>
</dbReference>